<dbReference type="EMBL" id="CAJNOT010000607">
    <property type="protein sequence ID" value="CAF1033222.1"/>
    <property type="molecule type" value="Genomic_DNA"/>
</dbReference>
<dbReference type="AlphaFoldDB" id="A0A814JA82"/>
<dbReference type="Proteomes" id="UP000663864">
    <property type="component" value="Unassembled WGS sequence"/>
</dbReference>
<evidence type="ECO:0008006" key="3">
    <source>
        <dbReference type="Google" id="ProtNLM"/>
    </source>
</evidence>
<sequence length="568" mass="68026">MAKFEWLANELLLELFRYFDGVHLFRAFQNLNSRFNFLLLHYRIYHLDFRSVSKCEFHIICQQYLPSIINRVTSLHLSNDDETPNLFELFLSYYFTFNQFYRLRLLSLNAIHSLSILNQIIFECRQLPYFTHLYIIKCDFKDQEKFSCLINHIWNLPKLIYCQIDHRFPYELKFTNNTIVSSSIENLFVENFNFNLNDLSKLFRCTPSLRQFDATIMSHSEYERLQIIPSAIISSKLSFRNALHSMIHLFQNLSNLYHLTIKTQRMYLNGYEWQKIILNYLPKIQVFQLKMDWKFSYTKNIEEQLNQLLDSFRTSFWLEKHQWFVQCDWFMLGISNFVTLYTLPYAFNDFSLANKCWSKSTALNDEFYDRVKILTLINIRTNLFTDSFLTSDDFQNILHLKLSLPLNNHFWSAIRSFDQLTSLDITLIQGADYLPLQILLDRSPRLYSLCFGNFYNIEIVSQLTSRSIHRLDFIKKNTYKKKFNSKQCDVLINSALGRQCEVLLINVENRINILQLVKNMSNLRSLIVQCKDDQWNGEFIQWLSYHLPSTCSVSRDRHQTSNIRLWIC</sequence>
<gene>
    <name evidence="1" type="ORF">ZHD862_LOCUS14154</name>
</gene>
<accession>A0A814JA82</accession>
<comment type="caution">
    <text evidence="1">The sequence shown here is derived from an EMBL/GenBank/DDBJ whole genome shotgun (WGS) entry which is preliminary data.</text>
</comment>
<evidence type="ECO:0000313" key="1">
    <source>
        <dbReference type="EMBL" id="CAF1033222.1"/>
    </source>
</evidence>
<proteinExistence type="predicted"/>
<evidence type="ECO:0000313" key="2">
    <source>
        <dbReference type="Proteomes" id="UP000663864"/>
    </source>
</evidence>
<reference evidence="1" key="1">
    <citation type="submission" date="2021-02" db="EMBL/GenBank/DDBJ databases">
        <authorList>
            <person name="Nowell W R."/>
        </authorList>
    </citation>
    <scope>NUCLEOTIDE SEQUENCE</scope>
</reference>
<organism evidence="1 2">
    <name type="scientific">Rotaria sordida</name>
    <dbReference type="NCBI Taxonomy" id="392033"/>
    <lineage>
        <taxon>Eukaryota</taxon>
        <taxon>Metazoa</taxon>
        <taxon>Spiralia</taxon>
        <taxon>Gnathifera</taxon>
        <taxon>Rotifera</taxon>
        <taxon>Eurotatoria</taxon>
        <taxon>Bdelloidea</taxon>
        <taxon>Philodinida</taxon>
        <taxon>Philodinidae</taxon>
        <taxon>Rotaria</taxon>
    </lineage>
</organism>
<name>A0A814JA82_9BILA</name>
<protein>
    <recommendedName>
        <fullName evidence="3">F-box domain-containing protein</fullName>
    </recommendedName>
</protein>